<dbReference type="RefSeq" id="WP_258422160.1">
    <property type="nucleotide sequence ID" value="NZ_JANSUY010000002.1"/>
</dbReference>
<name>A0A9X2P688_9BACT</name>
<organism evidence="2 3">
    <name type="scientific">Aquiflexum gelatinilyticum</name>
    <dbReference type="NCBI Taxonomy" id="2961943"/>
    <lineage>
        <taxon>Bacteria</taxon>
        <taxon>Pseudomonadati</taxon>
        <taxon>Bacteroidota</taxon>
        <taxon>Cytophagia</taxon>
        <taxon>Cytophagales</taxon>
        <taxon>Cyclobacteriaceae</taxon>
        <taxon>Aquiflexum</taxon>
    </lineage>
</organism>
<dbReference type="Pfam" id="PF13460">
    <property type="entry name" value="NAD_binding_10"/>
    <property type="match status" value="1"/>
</dbReference>
<feature type="domain" description="NAD(P)-binding" evidence="1">
    <location>
        <begin position="15"/>
        <end position="191"/>
    </location>
</feature>
<dbReference type="SUPFAM" id="SSF51735">
    <property type="entry name" value="NAD(P)-binding Rossmann-fold domains"/>
    <property type="match status" value="1"/>
</dbReference>
<dbReference type="PANTHER" id="PTHR15020:SF50">
    <property type="entry name" value="UPF0659 PROTEIN YMR090W"/>
    <property type="match status" value="1"/>
</dbReference>
<protein>
    <submittedName>
        <fullName evidence="2">SDR family oxidoreductase</fullName>
    </submittedName>
</protein>
<reference evidence="2" key="1">
    <citation type="submission" date="2022-08" db="EMBL/GenBank/DDBJ databases">
        <authorList>
            <person name="Zhang D."/>
        </authorList>
    </citation>
    <scope>NUCLEOTIDE SEQUENCE</scope>
    <source>
        <strain evidence="2">XJ19-11</strain>
    </source>
</reference>
<dbReference type="AlphaFoldDB" id="A0A9X2P688"/>
<keyword evidence="3" id="KW-1185">Reference proteome</keyword>
<accession>A0A9X2P688</accession>
<evidence type="ECO:0000313" key="3">
    <source>
        <dbReference type="Proteomes" id="UP001142175"/>
    </source>
</evidence>
<dbReference type="Proteomes" id="UP001142175">
    <property type="component" value="Unassembled WGS sequence"/>
</dbReference>
<evidence type="ECO:0000259" key="1">
    <source>
        <dbReference type="Pfam" id="PF13460"/>
    </source>
</evidence>
<dbReference type="PANTHER" id="PTHR15020">
    <property type="entry name" value="FLAVIN REDUCTASE-RELATED"/>
    <property type="match status" value="1"/>
</dbReference>
<dbReference type="InterPro" id="IPR016040">
    <property type="entry name" value="NAD(P)-bd_dom"/>
</dbReference>
<dbReference type="InterPro" id="IPR036291">
    <property type="entry name" value="NAD(P)-bd_dom_sf"/>
</dbReference>
<dbReference type="Gene3D" id="3.40.50.720">
    <property type="entry name" value="NAD(P)-binding Rossmann-like Domain"/>
    <property type="match status" value="1"/>
</dbReference>
<comment type="caution">
    <text evidence="2">The sequence shown here is derived from an EMBL/GenBank/DDBJ whole genome shotgun (WGS) entry which is preliminary data.</text>
</comment>
<dbReference type="CDD" id="cd05243">
    <property type="entry name" value="SDR_a5"/>
    <property type="match status" value="1"/>
</dbReference>
<sequence length="215" mass="23640">MKALPIVRKNVLVAGANGTTGRIIIDLLRRSEAYQPIAMVRKQDQKDYFEKQGVSTVLADLEQDLNHIMENADKVIFAAGSKGKNIIGVDQEGAKRLTDAAKEAGLEKFVMLSTMGADNPSVNDKLEDYLRAKQNADDHLRSSGMNYSIVRPGHLTDEDGTGKIQLNEKLKIQGKISRADVAKTLVETLEDGVKQNQVFEIISGEVPIEKAVHQN</sequence>
<evidence type="ECO:0000313" key="2">
    <source>
        <dbReference type="EMBL" id="MCR9014277.1"/>
    </source>
</evidence>
<proteinExistence type="predicted"/>
<gene>
    <name evidence="2" type="ORF">NU887_04470</name>
</gene>
<dbReference type="EMBL" id="JANSUY010000002">
    <property type="protein sequence ID" value="MCR9014277.1"/>
    <property type="molecule type" value="Genomic_DNA"/>
</dbReference>